<evidence type="ECO:0000259" key="29">
    <source>
        <dbReference type="Pfam" id="PF14814"/>
    </source>
</evidence>
<dbReference type="FunFam" id="1.10.3810.10:FF:000001">
    <property type="entry name" value="Penicillin-binding protein 1A"/>
    <property type="match status" value="1"/>
</dbReference>
<evidence type="ECO:0000256" key="15">
    <source>
        <dbReference type="ARBA" id="ARBA00023136"/>
    </source>
</evidence>
<comment type="pathway">
    <text evidence="3 23">Cell wall biogenesis; peptidoglycan biosynthesis.</text>
</comment>
<evidence type="ECO:0000256" key="5">
    <source>
        <dbReference type="ARBA" id="ARBA00007739"/>
    </source>
</evidence>
<evidence type="ECO:0000256" key="1">
    <source>
        <dbReference type="ARBA" id="ARBA00002624"/>
    </source>
</evidence>
<dbReference type="InterPro" id="IPR028166">
    <property type="entry name" value="UB2H"/>
</dbReference>
<comment type="catalytic activity">
    <reaction evidence="21">
        <text>[GlcNAc-(1-&gt;4)-Mur2Ac(oyl-L-Ala-gamma-D-Glu-L-Lys-D-Ala-D-Ala)](n)-di-trans,octa-cis-undecaprenyl diphosphate + beta-D-GlcNAc-(1-&gt;4)-Mur2Ac(oyl-L-Ala-gamma-D-Glu-L-Lys-D-Ala-D-Ala)-di-trans,octa-cis-undecaprenyl diphosphate = [GlcNAc-(1-&gt;4)-Mur2Ac(oyl-L-Ala-gamma-D-Glu-L-Lys-D-Ala-D-Ala)](n+1)-di-trans,octa-cis-undecaprenyl diphosphate + di-trans,octa-cis-undecaprenyl diphosphate + H(+)</text>
        <dbReference type="Rhea" id="RHEA:23708"/>
        <dbReference type="Rhea" id="RHEA-COMP:9602"/>
        <dbReference type="Rhea" id="RHEA-COMP:9603"/>
        <dbReference type="ChEBI" id="CHEBI:15378"/>
        <dbReference type="ChEBI" id="CHEBI:58405"/>
        <dbReference type="ChEBI" id="CHEBI:60033"/>
        <dbReference type="ChEBI" id="CHEBI:78435"/>
        <dbReference type="EC" id="2.4.99.28"/>
    </reaction>
</comment>
<keyword evidence="31" id="KW-1185">Reference proteome</keyword>
<comment type="function">
    <text evidence="1 23">Cell wall formation. Synthesis of cross-linked peptidoglycan from the lipid intermediates. The enzyme has a penicillin-insensitive transglycosylase N-terminal domain (formation of linear glycan strands) and a penicillin-sensitive transpeptidase C-terminal domain (cross-linking of the peptide subunits).</text>
</comment>
<keyword evidence="7" id="KW-1003">Cell membrane</keyword>
<dbReference type="PIRSF" id="PIRSF002799">
    <property type="entry name" value="PBP_1b"/>
    <property type="match status" value="1"/>
</dbReference>
<feature type="region of interest" description="Disordered" evidence="25">
    <location>
        <begin position="753"/>
        <end position="777"/>
    </location>
</feature>
<dbReference type="Gene3D" id="3.40.710.10">
    <property type="entry name" value="DD-peptidase/beta-lactamase superfamily"/>
    <property type="match status" value="1"/>
</dbReference>
<dbReference type="PANTHER" id="PTHR32282:SF11">
    <property type="entry name" value="PENICILLIN-BINDING PROTEIN 1B"/>
    <property type="match status" value="1"/>
</dbReference>
<comment type="subcellular location">
    <subcellularLocation>
        <location evidence="2">Cell membrane</location>
    </subcellularLocation>
</comment>
<keyword evidence="17" id="KW-0511">Multifunctional enzyme</keyword>
<dbReference type="InterPro" id="IPR012338">
    <property type="entry name" value="Beta-lactam/transpept-like"/>
</dbReference>
<evidence type="ECO:0000313" key="31">
    <source>
        <dbReference type="Proteomes" id="UP000286934"/>
    </source>
</evidence>
<keyword evidence="9" id="KW-0645">Protease</keyword>
<evidence type="ECO:0000256" key="4">
    <source>
        <dbReference type="ARBA" id="ARBA00007090"/>
    </source>
</evidence>
<evidence type="ECO:0000256" key="12">
    <source>
        <dbReference type="ARBA" id="ARBA00022801"/>
    </source>
</evidence>
<dbReference type="GO" id="GO:0008658">
    <property type="term" value="F:penicillin binding"/>
    <property type="evidence" value="ECO:0007669"/>
    <property type="project" value="UniProtKB-UniRule"/>
</dbReference>
<comment type="similarity">
    <text evidence="4 23">In the C-terminal section; belongs to the transpeptidase family.</text>
</comment>
<dbReference type="AlphaFoldDB" id="A0A432WQW7"/>
<name>A0A432WQW7_9GAMM</name>
<keyword evidence="11 23" id="KW-0808">Transferase</keyword>
<feature type="domain" description="Bifunctional transglycosylase second" evidence="29">
    <location>
        <begin position="79"/>
        <end position="158"/>
    </location>
</feature>
<evidence type="ECO:0000256" key="10">
    <source>
        <dbReference type="ARBA" id="ARBA00022676"/>
    </source>
</evidence>
<keyword evidence="26" id="KW-1133">Transmembrane helix</keyword>
<evidence type="ECO:0000256" key="17">
    <source>
        <dbReference type="ARBA" id="ARBA00023268"/>
    </source>
</evidence>
<dbReference type="GO" id="GO:0008955">
    <property type="term" value="F:peptidoglycan glycosyltransferase activity"/>
    <property type="evidence" value="ECO:0007669"/>
    <property type="project" value="UniProtKB-UniRule"/>
</dbReference>
<keyword evidence="16" id="KW-0046">Antibiotic resistance</keyword>
<evidence type="ECO:0000256" key="22">
    <source>
        <dbReference type="NCBIfam" id="TIGR02071"/>
    </source>
</evidence>
<evidence type="ECO:0000256" key="13">
    <source>
        <dbReference type="ARBA" id="ARBA00022960"/>
    </source>
</evidence>
<dbReference type="SUPFAM" id="SSF56601">
    <property type="entry name" value="beta-lactamase/transpeptidase-like"/>
    <property type="match status" value="1"/>
</dbReference>
<dbReference type="UniPathway" id="UPA00219"/>
<dbReference type="Pfam" id="PF14814">
    <property type="entry name" value="UB2H"/>
    <property type="match status" value="1"/>
</dbReference>
<dbReference type="InterPro" id="IPR001460">
    <property type="entry name" value="PCN-bd_Tpept"/>
</dbReference>
<evidence type="ECO:0000256" key="2">
    <source>
        <dbReference type="ARBA" id="ARBA00004236"/>
    </source>
</evidence>
<evidence type="ECO:0000256" key="19">
    <source>
        <dbReference type="ARBA" id="ARBA00032454"/>
    </source>
</evidence>
<dbReference type="Gene3D" id="3.30.2060.10">
    <property type="entry name" value="Penicillin-binding protein 1b domain"/>
    <property type="match status" value="1"/>
</dbReference>
<feature type="active site" description="Proton donor; for transglycosylase activity" evidence="24">
    <location>
        <position position="194"/>
    </location>
</feature>
<dbReference type="EMBL" id="PIPP01000004">
    <property type="protein sequence ID" value="RUO36202.1"/>
    <property type="molecule type" value="Genomic_DNA"/>
</dbReference>
<keyword evidence="14 23" id="KW-0573">Peptidoglycan synthesis</keyword>
<protein>
    <recommendedName>
        <fullName evidence="6 22">Penicillin-binding protein 1B</fullName>
        <shortName evidence="23">PBP-1b</shortName>
        <shortName evidence="23">PBP1b</shortName>
    </recommendedName>
    <alternativeName>
        <fullName evidence="19 23">Murein polymerase</fullName>
    </alternativeName>
</protein>
<evidence type="ECO:0000256" key="20">
    <source>
        <dbReference type="ARBA" id="ARBA00034000"/>
    </source>
</evidence>
<evidence type="ECO:0000256" key="21">
    <source>
        <dbReference type="ARBA" id="ARBA00049902"/>
    </source>
</evidence>
<keyword evidence="18 23" id="KW-0961">Cell wall biogenesis/degradation</keyword>
<dbReference type="GO" id="GO:0030288">
    <property type="term" value="C:outer membrane-bounded periplasmic space"/>
    <property type="evidence" value="ECO:0007669"/>
    <property type="project" value="TreeGrafter"/>
</dbReference>
<keyword evidence="15 26" id="KW-0472">Membrane</keyword>
<keyword evidence="13 23" id="KW-0133">Cell shape</keyword>
<evidence type="ECO:0000256" key="25">
    <source>
        <dbReference type="SAM" id="MobiDB-lite"/>
    </source>
</evidence>
<keyword evidence="26" id="KW-0812">Transmembrane</keyword>
<dbReference type="OrthoDB" id="9766909at2"/>
<dbReference type="NCBIfam" id="TIGR02071">
    <property type="entry name" value="PBP_1b"/>
    <property type="match status" value="1"/>
</dbReference>
<comment type="similarity">
    <text evidence="5 23">In the N-terminal section; belongs to the glycosyltransferase 51 family.</text>
</comment>
<comment type="catalytic activity">
    <reaction evidence="20">
        <text>Preferential cleavage: (Ac)2-L-Lys-D-Ala-|-D-Ala. Also transpeptidation of peptidyl-alanyl moieties that are N-acyl substituents of D-alanine.</text>
        <dbReference type="EC" id="3.4.16.4"/>
    </reaction>
</comment>
<dbReference type="GO" id="GO:0009002">
    <property type="term" value="F:serine-type D-Ala-D-Ala carboxypeptidase activity"/>
    <property type="evidence" value="ECO:0007669"/>
    <property type="project" value="UniProtKB-EC"/>
</dbReference>
<evidence type="ECO:0000256" key="6">
    <source>
        <dbReference type="ARBA" id="ARBA00018637"/>
    </source>
</evidence>
<comment type="caution">
    <text evidence="30">The sequence shown here is derived from an EMBL/GenBank/DDBJ whole genome shotgun (WGS) entry which is preliminary data.</text>
</comment>
<dbReference type="GO" id="GO:0009274">
    <property type="term" value="C:peptidoglycan-based cell wall"/>
    <property type="evidence" value="ECO:0007669"/>
    <property type="project" value="UniProtKB-UniRule"/>
</dbReference>
<evidence type="ECO:0000256" key="9">
    <source>
        <dbReference type="ARBA" id="ARBA00022670"/>
    </source>
</evidence>
<evidence type="ECO:0000256" key="3">
    <source>
        <dbReference type="ARBA" id="ARBA00004752"/>
    </source>
</evidence>
<feature type="domain" description="Penicillin-binding protein transpeptidase" evidence="27">
    <location>
        <begin position="431"/>
        <end position="669"/>
    </location>
</feature>
<evidence type="ECO:0000256" key="8">
    <source>
        <dbReference type="ARBA" id="ARBA00022645"/>
    </source>
</evidence>
<dbReference type="Pfam" id="PF00905">
    <property type="entry name" value="Transpeptidase"/>
    <property type="match status" value="1"/>
</dbReference>
<evidence type="ECO:0000259" key="28">
    <source>
        <dbReference type="Pfam" id="PF00912"/>
    </source>
</evidence>
<dbReference type="InterPro" id="IPR050396">
    <property type="entry name" value="Glycosyltr_51/Transpeptidase"/>
</dbReference>
<evidence type="ECO:0000313" key="30">
    <source>
        <dbReference type="EMBL" id="RUO36202.1"/>
    </source>
</evidence>
<dbReference type="GO" id="GO:0009252">
    <property type="term" value="P:peptidoglycan biosynthetic process"/>
    <property type="evidence" value="ECO:0007669"/>
    <property type="project" value="UniProtKB-UniRule"/>
</dbReference>
<sequence length="777" mass="87554">MAKKQQKQTKQAHKQQPRKSWLRRLFGLSWRLAVLGMVATAFYLIYLDSVLTKRFSEARYQAPALLYSRALLLDTNDLITREQIVREFRALDYRESRYARNPGEFQQQGNDILLFRRAFNFPDQFEPGIRARLRFDQSHRLVAIESWPEQTALQQLRLEPQLIGRFASDNNEDRLLVGLEQIPVLMQQTLLLVEDQDFYHHHGVKPSSIARAAMANLAAGRTVQGGSTITQQLIKNMYLSRAQTISRKANEALMALVLDFRFSKDEILEAYFNEVFYGQDGGHAIHGVGLASRYFYGKAPEDLTPAEIAMLVGMVKGPSLYNPYRNPETAADRRDLVLRLMYSDDLINQPQYLAALEAPVVTRASNRLVARMRPDYVDYVQRELRELVPGDAWQETGLRVFTYFDPWLQSATEKAVLDRMELLPDLEIEAAAIVTDYRAGTIRALVGGRAPVQGGFNRAFQARRPIGSLIKPFVYSLALEDESQFSLASIIHDEALTVRDERGREWQPNNFDDEFKGPISLYQSWIDSRNIPAIQTALAITPAKIRDRLYAMGATGAIHAYPSLALGTINLSPVQVNELYGYLANNGSGYSLSSIAGVTTHRGDLVYLDERKARSGFRPEAAYLARYASYGVVEHGTGRALGQSIDAALGGKTGSTNELRDSWFVSFDERHILTVWLGRDDNQPIGLTGSRGALPLATNFWQNTQIAPLNLAFPENIGMRSWDSETGIPVGVNCENAVQMPGILNDTNVADCQPEQDNDEEEEPPQSWWRRIFSSSD</sequence>
<organism evidence="30 31">
    <name type="scientific">Aliidiomarina shirensis</name>
    <dbReference type="NCBI Taxonomy" id="1048642"/>
    <lineage>
        <taxon>Bacteria</taxon>
        <taxon>Pseudomonadati</taxon>
        <taxon>Pseudomonadota</taxon>
        <taxon>Gammaproteobacteria</taxon>
        <taxon>Alteromonadales</taxon>
        <taxon>Idiomarinaceae</taxon>
        <taxon>Aliidiomarina</taxon>
    </lineage>
</organism>
<keyword evidence="10 23" id="KW-0328">Glycosyltransferase</keyword>
<dbReference type="InterPro" id="IPR036950">
    <property type="entry name" value="PBP_transglycosylase"/>
</dbReference>
<dbReference type="GO" id="GO:0008360">
    <property type="term" value="P:regulation of cell shape"/>
    <property type="evidence" value="ECO:0007669"/>
    <property type="project" value="UniProtKB-UniRule"/>
</dbReference>
<accession>A0A432WQW7</accession>
<feature type="domain" description="Glycosyl transferase family 51" evidence="28">
    <location>
        <begin position="162"/>
        <end position="341"/>
    </location>
</feature>
<dbReference type="InterPro" id="IPR001264">
    <property type="entry name" value="Glyco_trans_51"/>
</dbReference>
<evidence type="ECO:0000256" key="26">
    <source>
        <dbReference type="SAM" id="Phobius"/>
    </source>
</evidence>
<proteinExistence type="inferred from homology"/>
<evidence type="ECO:0000259" key="27">
    <source>
        <dbReference type="Pfam" id="PF00905"/>
    </source>
</evidence>
<dbReference type="Pfam" id="PF00912">
    <property type="entry name" value="Transgly"/>
    <property type="match status" value="1"/>
</dbReference>
<evidence type="ECO:0000256" key="16">
    <source>
        <dbReference type="ARBA" id="ARBA00023251"/>
    </source>
</evidence>
<keyword evidence="8" id="KW-0121">Carboxypeptidase</keyword>
<dbReference type="SUPFAM" id="SSF53955">
    <property type="entry name" value="Lysozyme-like"/>
    <property type="match status" value="1"/>
</dbReference>
<evidence type="ECO:0000256" key="18">
    <source>
        <dbReference type="ARBA" id="ARBA00023316"/>
    </source>
</evidence>
<dbReference type="InterPro" id="IPR023346">
    <property type="entry name" value="Lysozyme-like_dom_sf"/>
</dbReference>
<evidence type="ECO:0000256" key="14">
    <source>
        <dbReference type="ARBA" id="ARBA00022984"/>
    </source>
</evidence>
<gene>
    <name evidence="30" type="primary">mrcB</name>
    <name evidence="30" type="ORF">CWE13_10065</name>
</gene>
<dbReference type="InterPro" id="IPR011813">
    <property type="entry name" value="PBP_1b"/>
</dbReference>
<evidence type="ECO:0000256" key="24">
    <source>
        <dbReference type="PIRSR" id="PIRSR002799-1"/>
    </source>
</evidence>
<keyword evidence="12" id="KW-0378">Hydrolase</keyword>
<dbReference type="RefSeq" id="WP_126808255.1">
    <property type="nucleotide sequence ID" value="NZ_PIPP01000004.1"/>
</dbReference>
<evidence type="ECO:0000256" key="7">
    <source>
        <dbReference type="ARBA" id="ARBA00022475"/>
    </source>
</evidence>
<dbReference type="GO" id="GO:0006508">
    <property type="term" value="P:proteolysis"/>
    <property type="evidence" value="ECO:0007669"/>
    <property type="project" value="UniProtKB-KW"/>
</dbReference>
<dbReference type="GO" id="GO:0046677">
    <property type="term" value="P:response to antibiotic"/>
    <property type="evidence" value="ECO:0007669"/>
    <property type="project" value="UniProtKB-UniRule"/>
</dbReference>
<reference evidence="31" key="1">
    <citation type="journal article" date="2018" name="Front. Microbiol.">
        <title>Genome-Based Analysis Reveals the Taxonomy and Diversity of the Family Idiomarinaceae.</title>
        <authorList>
            <person name="Liu Y."/>
            <person name="Lai Q."/>
            <person name="Shao Z."/>
        </authorList>
    </citation>
    <scope>NUCLEOTIDE SEQUENCE [LARGE SCALE GENOMIC DNA]</scope>
    <source>
        <strain evidence="31">AIS</strain>
    </source>
</reference>
<feature type="transmembrane region" description="Helical" evidence="26">
    <location>
        <begin position="21"/>
        <end position="46"/>
    </location>
</feature>
<evidence type="ECO:0000256" key="23">
    <source>
        <dbReference type="PIRNR" id="PIRNR002799"/>
    </source>
</evidence>
<feature type="active site" description="Acyl-ester intermediate; for transpeptidase activity" evidence="24">
    <location>
        <position position="468"/>
    </location>
</feature>
<feature type="compositionally biased region" description="Acidic residues" evidence="25">
    <location>
        <begin position="754"/>
        <end position="764"/>
    </location>
</feature>
<dbReference type="GO" id="GO:0005886">
    <property type="term" value="C:plasma membrane"/>
    <property type="evidence" value="ECO:0007669"/>
    <property type="project" value="UniProtKB-SubCell"/>
</dbReference>
<dbReference type="PANTHER" id="PTHR32282">
    <property type="entry name" value="BINDING PROTEIN TRANSPEPTIDASE, PUTATIVE-RELATED"/>
    <property type="match status" value="1"/>
</dbReference>
<dbReference type="GO" id="GO:0071555">
    <property type="term" value="P:cell wall organization"/>
    <property type="evidence" value="ECO:0007669"/>
    <property type="project" value="UniProtKB-UniRule"/>
</dbReference>
<dbReference type="Gene3D" id="1.10.3810.10">
    <property type="entry name" value="Biosynthetic peptidoglycan transglycosylase-like"/>
    <property type="match status" value="1"/>
</dbReference>
<dbReference type="Proteomes" id="UP000286934">
    <property type="component" value="Unassembled WGS sequence"/>
</dbReference>
<evidence type="ECO:0000256" key="11">
    <source>
        <dbReference type="ARBA" id="ARBA00022679"/>
    </source>
</evidence>